<dbReference type="Proteomes" id="UP000065807">
    <property type="component" value="Chromosome"/>
</dbReference>
<keyword evidence="2" id="KW-0805">Transcription regulation</keyword>
<dbReference type="AlphaFoldDB" id="A0A0K2SM05"/>
<evidence type="ECO:0000313" key="7">
    <source>
        <dbReference type="EMBL" id="BAS28047.1"/>
    </source>
</evidence>
<proteinExistence type="predicted"/>
<dbReference type="InterPro" id="IPR028082">
    <property type="entry name" value="Peripla_BP_I"/>
</dbReference>
<evidence type="ECO:0000259" key="6">
    <source>
        <dbReference type="PROSITE" id="PS50943"/>
    </source>
</evidence>
<accession>A0A0K2SM05</accession>
<dbReference type="KEGG" id="lpil:LIP_2206"/>
<keyword evidence="4" id="KW-0804">Transcription</keyword>
<dbReference type="PANTHER" id="PTHR30146">
    <property type="entry name" value="LACI-RELATED TRANSCRIPTIONAL REPRESSOR"/>
    <property type="match status" value="1"/>
</dbReference>
<dbReference type="InterPro" id="IPR000843">
    <property type="entry name" value="HTH_LacI"/>
</dbReference>
<dbReference type="Pfam" id="PF00356">
    <property type="entry name" value="LacI"/>
    <property type="match status" value="1"/>
</dbReference>
<dbReference type="InterPro" id="IPR010982">
    <property type="entry name" value="Lambda_DNA-bd_dom_sf"/>
</dbReference>
<dbReference type="EMBL" id="AP014924">
    <property type="protein sequence ID" value="BAS28047.1"/>
    <property type="molecule type" value="Genomic_DNA"/>
</dbReference>
<dbReference type="STRING" id="1555112.LIP_2206"/>
<dbReference type="PROSITE" id="PS50943">
    <property type="entry name" value="HTH_CROC1"/>
    <property type="match status" value="1"/>
</dbReference>
<reference evidence="8" key="2">
    <citation type="journal article" date="2016" name="Int. J. Syst. Evol. Microbiol.">
        <title>Complete genome sequence and cell structure of Limnochorda pilosa, a Gram-negative spore-former within the phylum Firmicutes.</title>
        <authorList>
            <person name="Watanabe M."/>
            <person name="Kojima H."/>
            <person name="Fukui M."/>
        </authorList>
    </citation>
    <scope>NUCLEOTIDE SEQUENCE [LARGE SCALE GENOMIC DNA]</scope>
    <source>
        <strain evidence="8">HC45</strain>
    </source>
</reference>
<dbReference type="SMART" id="SM00354">
    <property type="entry name" value="HTH_LACI"/>
    <property type="match status" value="1"/>
</dbReference>
<dbReference type="InterPro" id="IPR001761">
    <property type="entry name" value="Peripla_BP/Lac1_sug-bd_dom"/>
</dbReference>
<dbReference type="SUPFAM" id="SSF47413">
    <property type="entry name" value="lambda repressor-like DNA-binding domains"/>
    <property type="match status" value="1"/>
</dbReference>
<keyword evidence="1" id="KW-0678">Repressor</keyword>
<keyword evidence="3" id="KW-0238">DNA-binding</keyword>
<evidence type="ECO:0000313" key="8">
    <source>
        <dbReference type="Proteomes" id="UP000065807"/>
    </source>
</evidence>
<sequence>MDRQQRRPNPTMRDVARKAGISTATVSHFLNGTRQVSAATSQRILAVMRELNYRPNLLARSLRSRESRTVGLVISDISNPFFPEVARGCEDALAGYDYSLILCNTDEDPVKEDHYLSVLWSKQVDGILLVPTAGQHATLGRMLAAGLPVVYLDREVTAAPATAVMSQNREGAYEATRLLLERGHRQVAMITGKQGLSSTAERVAGYRDALADAGIEPVETWLRCGDSDERAAREATLALLVELPEVTAIFAANNTMTAGVLRALEQAGRRDTVEVAGFDDVGWFGLQLNPVVAVVQAAYDLGRIAAEELVALLKGGDRTPRTIRVPVEVSANEARAESRVMGGGA</sequence>
<evidence type="ECO:0000259" key="5">
    <source>
        <dbReference type="PROSITE" id="PS50932"/>
    </source>
</evidence>
<gene>
    <name evidence="7" type="ORF">LIP_2206</name>
</gene>
<name>A0A0K2SM05_LIMPI</name>
<evidence type="ECO:0000256" key="4">
    <source>
        <dbReference type="ARBA" id="ARBA00023163"/>
    </source>
</evidence>
<keyword evidence="8" id="KW-1185">Reference proteome</keyword>
<dbReference type="OrthoDB" id="9796186at2"/>
<dbReference type="CDD" id="cd06280">
    <property type="entry name" value="PBP1_LacI-like"/>
    <property type="match status" value="1"/>
</dbReference>
<dbReference type="Gene3D" id="3.40.50.2300">
    <property type="match status" value="2"/>
</dbReference>
<dbReference type="InterPro" id="IPR001387">
    <property type="entry name" value="Cro/C1-type_HTH"/>
</dbReference>
<dbReference type="RefSeq" id="WP_082726160.1">
    <property type="nucleotide sequence ID" value="NZ_AP014924.1"/>
</dbReference>
<dbReference type="GO" id="GO:0000976">
    <property type="term" value="F:transcription cis-regulatory region binding"/>
    <property type="evidence" value="ECO:0007669"/>
    <property type="project" value="TreeGrafter"/>
</dbReference>
<dbReference type="GO" id="GO:0003700">
    <property type="term" value="F:DNA-binding transcription factor activity"/>
    <property type="evidence" value="ECO:0007669"/>
    <property type="project" value="TreeGrafter"/>
</dbReference>
<protein>
    <submittedName>
        <fullName evidence="7">LacI family transcriptional regulator</fullName>
    </submittedName>
</protein>
<dbReference type="PROSITE" id="PS50932">
    <property type="entry name" value="HTH_LACI_2"/>
    <property type="match status" value="1"/>
</dbReference>
<organism evidence="7 8">
    <name type="scientific">Limnochorda pilosa</name>
    <dbReference type="NCBI Taxonomy" id="1555112"/>
    <lineage>
        <taxon>Bacteria</taxon>
        <taxon>Bacillati</taxon>
        <taxon>Bacillota</taxon>
        <taxon>Limnochordia</taxon>
        <taxon>Limnochordales</taxon>
        <taxon>Limnochordaceae</taxon>
        <taxon>Limnochorda</taxon>
    </lineage>
</organism>
<evidence type="ECO:0000256" key="1">
    <source>
        <dbReference type="ARBA" id="ARBA00022491"/>
    </source>
</evidence>
<dbReference type="PANTHER" id="PTHR30146:SF148">
    <property type="entry name" value="HTH-TYPE TRANSCRIPTIONAL REPRESSOR PURR-RELATED"/>
    <property type="match status" value="1"/>
</dbReference>
<feature type="domain" description="HTH lacI-type" evidence="5">
    <location>
        <begin position="10"/>
        <end position="64"/>
    </location>
</feature>
<reference evidence="8" key="1">
    <citation type="submission" date="2015-07" db="EMBL/GenBank/DDBJ databases">
        <title>Complete genome sequence and phylogenetic analysis of Limnochorda pilosa.</title>
        <authorList>
            <person name="Watanabe M."/>
            <person name="Kojima H."/>
            <person name="Fukui M."/>
        </authorList>
    </citation>
    <scope>NUCLEOTIDE SEQUENCE [LARGE SCALE GENOMIC DNA]</scope>
    <source>
        <strain evidence="8">HC45</strain>
    </source>
</reference>
<feature type="domain" description="HTH cro/C1-type" evidence="6">
    <location>
        <begin position="11"/>
        <end position="58"/>
    </location>
</feature>
<evidence type="ECO:0000256" key="3">
    <source>
        <dbReference type="ARBA" id="ARBA00023125"/>
    </source>
</evidence>
<dbReference type="CDD" id="cd01392">
    <property type="entry name" value="HTH_LacI"/>
    <property type="match status" value="1"/>
</dbReference>
<dbReference type="Pfam" id="PF00532">
    <property type="entry name" value="Peripla_BP_1"/>
    <property type="match status" value="1"/>
</dbReference>
<dbReference type="Gene3D" id="1.10.260.40">
    <property type="entry name" value="lambda repressor-like DNA-binding domains"/>
    <property type="match status" value="1"/>
</dbReference>
<evidence type="ECO:0000256" key="2">
    <source>
        <dbReference type="ARBA" id="ARBA00023015"/>
    </source>
</evidence>
<dbReference type="SUPFAM" id="SSF53822">
    <property type="entry name" value="Periplasmic binding protein-like I"/>
    <property type="match status" value="1"/>
</dbReference>